<protein>
    <submittedName>
        <fullName evidence="14">C-X-C motif chemokine receptor 5</fullName>
    </submittedName>
</protein>
<comment type="similarity">
    <text evidence="10">Belongs to the G-protein coupled receptor 1 family.</text>
</comment>
<feature type="domain" description="G-protein coupled receptors family 1 profile" evidence="13">
    <location>
        <begin position="76"/>
        <end position="325"/>
    </location>
</feature>
<evidence type="ECO:0000313" key="15">
    <source>
        <dbReference type="Proteomes" id="UP000694569"/>
    </source>
</evidence>
<dbReference type="PRINTS" id="PR00645">
    <property type="entry name" value="CXCCHMKINER4"/>
</dbReference>
<accession>A0A8C5Q0U7</accession>
<keyword evidence="15" id="KW-1185">Reference proteome</keyword>
<feature type="transmembrane region" description="Helical" evidence="12">
    <location>
        <begin position="61"/>
        <end position="85"/>
    </location>
</feature>
<dbReference type="InterPro" id="IPR050119">
    <property type="entry name" value="CCR1-9-like"/>
</dbReference>
<dbReference type="PROSITE" id="PS50262">
    <property type="entry name" value="G_PROTEIN_RECEP_F1_2"/>
    <property type="match status" value="1"/>
</dbReference>
<evidence type="ECO:0000313" key="14">
    <source>
        <dbReference type="Ensembl" id="ENSLLEP00000031095.1"/>
    </source>
</evidence>
<dbReference type="GO" id="GO:0006955">
    <property type="term" value="P:immune response"/>
    <property type="evidence" value="ECO:0007669"/>
    <property type="project" value="TreeGrafter"/>
</dbReference>
<feature type="transmembrane region" description="Helical" evidence="12">
    <location>
        <begin position="262"/>
        <end position="285"/>
    </location>
</feature>
<keyword evidence="9 10" id="KW-0807">Transducer</keyword>
<feature type="transmembrane region" description="Helical" evidence="12">
    <location>
        <begin position="305"/>
        <end position="328"/>
    </location>
</feature>
<feature type="transmembrane region" description="Helical" evidence="12">
    <location>
        <begin position="225"/>
        <end position="250"/>
    </location>
</feature>
<evidence type="ECO:0000256" key="5">
    <source>
        <dbReference type="ARBA" id="ARBA00023136"/>
    </source>
</evidence>
<dbReference type="PANTHER" id="PTHR10489">
    <property type="entry name" value="CELL ADHESION MOLECULE"/>
    <property type="match status" value="1"/>
</dbReference>
<keyword evidence="3 12" id="KW-1133">Transmembrane helix</keyword>
<feature type="transmembrane region" description="Helical" evidence="12">
    <location>
        <begin position="174"/>
        <end position="196"/>
    </location>
</feature>
<keyword evidence="6" id="KW-1015">Disulfide bond</keyword>
<dbReference type="GO" id="GO:0009897">
    <property type="term" value="C:external side of plasma membrane"/>
    <property type="evidence" value="ECO:0007669"/>
    <property type="project" value="TreeGrafter"/>
</dbReference>
<evidence type="ECO:0000256" key="10">
    <source>
        <dbReference type="RuleBase" id="RU000688"/>
    </source>
</evidence>
<organism evidence="14 15">
    <name type="scientific">Leptobrachium leishanense</name>
    <name type="common">Leishan spiny toad</name>
    <dbReference type="NCBI Taxonomy" id="445787"/>
    <lineage>
        <taxon>Eukaryota</taxon>
        <taxon>Metazoa</taxon>
        <taxon>Chordata</taxon>
        <taxon>Craniata</taxon>
        <taxon>Vertebrata</taxon>
        <taxon>Euteleostomi</taxon>
        <taxon>Amphibia</taxon>
        <taxon>Batrachia</taxon>
        <taxon>Anura</taxon>
        <taxon>Pelobatoidea</taxon>
        <taxon>Megophryidae</taxon>
        <taxon>Leptobrachium</taxon>
    </lineage>
</organism>
<keyword evidence="5 12" id="KW-0472">Membrane</keyword>
<gene>
    <name evidence="14" type="primary">CXCR5</name>
</gene>
<keyword evidence="2 10" id="KW-0812">Transmembrane</keyword>
<dbReference type="OrthoDB" id="9818824at2759"/>
<reference evidence="14" key="1">
    <citation type="submission" date="2025-08" db="UniProtKB">
        <authorList>
            <consortium name="Ensembl"/>
        </authorList>
    </citation>
    <scope>IDENTIFICATION</scope>
</reference>
<name>A0A8C5Q0U7_9ANUR</name>
<keyword evidence="8" id="KW-0325">Glycoprotein</keyword>
<dbReference type="Pfam" id="PF00001">
    <property type="entry name" value="7tm_1"/>
    <property type="match status" value="1"/>
</dbReference>
<evidence type="ECO:0000256" key="11">
    <source>
        <dbReference type="SAM" id="MobiDB-lite"/>
    </source>
</evidence>
<dbReference type="GO" id="GO:0019957">
    <property type="term" value="F:C-C chemokine binding"/>
    <property type="evidence" value="ECO:0007669"/>
    <property type="project" value="TreeGrafter"/>
</dbReference>
<reference evidence="14" key="2">
    <citation type="submission" date="2025-09" db="UniProtKB">
        <authorList>
            <consortium name="Ensembl"/>
        </authorList>
    </citation>
    <scope>IDENTIFICATION</scope>
</reference>
<evidence type="ECO:0000256" key="7">
    <source>
        <dbReference type="ARBA" id="ARBA00023170"/>
    </source>
</evidence>
<evidence type="ECO:0000259" key="13">
    <source>
        <dbReference type="PROSITE" id="PS50262"/>
    </source>
</evidence>
<dbReference type="PROSITE" id="PS00237">
    <property type="entry name" value="G_PROTEIN_RECEP_F1_1"/>
    <property type="match status" value="1"/>
</dbReference>
<keyword evidence="7 10" id="KW-0675">Receptor</keyword>
<dbReference type="InterPro" id="IPR017452">
    <property type="entry name" value="GPCR_Rhodpsn_7TM"/>
</dbReference>
<proteinExistence type="inferred from homology"/>
<feature type="transmembrane region" description="Helical" evidence="12">
    <location>
        <begin position="135"/>
        <end position="153"/>
    </location>
</feature>
<feature type="transmembrane region" description="Helical" evidence="12">
    <location>
        <begin position="97"/>
        <end position="115"/>
    </location>
</feature>
<dbReference type="Ensembl" id="ENSLLET00000032292.1">
    <property type="protein sequence ID" value="ENSLLEP00000031095.1"/>
    <property type="gene ID" value="ENSLLEG00000019695.1"/>
</dbReference>
<sequence>MPAMDSFPNFLYGATFSSFDELDDDDFRNYSAFNVNDTSNFVCLGSFLENSSEKVVTFEKIFSFVYMLVFLMGIIGNGLVLLVLLRHHHLRSTTDNFLLHLAVADLLMLITFPFSASESVFGWIFGDFMCKTVGVLFHLNFFCSSLLLGCISVDRYLAIIHAIHSFKTRNGMAVYLPCFGVWVFCFLLSIPNIFFIGTQTNGNLTDCMYHQKHFPSNGWWQANRFLMHVVGFLCPILLMGFCYAHIVAALYKSTRREKKRAVRIAVVITGVFFLCWTPYNVALFLDTLEQLGWLQNCMIREQLPTAILVTDFLGSVHCCLNPILYAFVGVKFRNDAIRVLQQAGCLSRQMLGKNNAPDRKSSIMDSETGTVMSNF</sequence>
<dbReference type="Gene3D" id="1.20.1070.10">
    <property type="entry name" value="Rhodopsin 7-helix transmembrane proteins"/>
    <property type="match status" value="1"/>
</dbReference>
<feature type="region of interest" description="Disordered" evidence="11">
    <location>
        <begin position="354"/>
        <end position="375"/>
    </location>
</feature>
<keyword evidence="4 10" id="KW-0297">G-protein coupled receptor</keyword>
<evidence type="ECO:0000256" key="12">
    <source>
        <dbReference type="SAM" id="Phobius"/>
    </source>
</evidence>
<evidence type="ECO:0000256" key="6">
    <source>
        <dbReference type="ARBA" id="ARBA00023157"/>
    </source>
</evidence>
<dbReference type="PRINTS" id="PR00237">
    <property type="entry name" value="GPCRRHODOPSN"/>
</dbReference>
<dbReference type="InterPro" id="IPR001277">
    <property type="entry name" value="CXCR4/ACKR2"/>
</dbReference>
<evidence type="ECO:0000256" key="8">
    <source>
        <dbReference type="ARBA" id="ARBA00023180"/>
    </source>
</evidence>
<dbReference type="Proteomes" id="UP000694569">
    <property type="component" value="Unplaced"/>
</dbReference>
<dbReference type="PANTHER" id="PTHR10489:SF618">
    <property type="entry name" value="C-X-C CHEMOKINE RECEPTOR TYPE 5"/>
    <property type="match status" value="1"/>
</dbReference>
<comment type="subcellular location">
    <subcellularLocation>
        <location evidence="1">Membrane</location>
    </subcellularLocation>
</comment>
<evidence type="ECO:0000256" key="4">
    <source>
        <dbReference type="ARBA" id="ARBA00023040"/>
    </source>
</evidence>
<evidence type="ECO:0000256" key="9">
    <source>
        <dbReference type="ARBA" id="ARBA00023224"/>
    </source>
</evidence>
<feature type="compositionally biased region" description="Polar residues" evidence="11">
    <location>
        <begin position="363"/>
        <end position="375"/>
    </location>
</feature>
<dbReference type="GO" id="GO:0016493">
    <property type="term" value="F:C-C chemokine receptor activity"/>
    <property type="evidence" value="ECO:0007669"/>
    <property type="project" value="TreeGrafter"/>
</dbReference>
<dbReference type="GO" id="GO:0060326">
    <property type="term" value="P:cell chemotaxis"/>
    <property type="evidence" value="ECO:0007669"/>
    <property type="project" value="TreeGrafter"/>
</dbReference>
<dbReference type="AlphaFoldDB" id="A0A8C5Q0U7"/>
<dbReference type="GeneTree" id="ENSGT01050000244848"/>
<dbReference type="SUPFAM" id="SSF81321">
    <property type="entry name" value="Family A G protein-coupled receptor-like"/>
    <property type="match status" value="1"/>
</dbReference>
<dbReference type="GO" id="GO:0007204">
    <property type="term" value="P:positive regulation of cytosolic calcium ion concentration"/>
    <property type="evidence" value="ECO:0007669"/>
    <property type="project" value="TreeGrafter"/>
</dbReference>
<evidence type="ECO:0000256" key="1">
    <source>
        <dbReference type="ARBA" id="ARBA00004370"/>
    </source>
</evidence>
<evidence type="ECO:0000256" key="3">
    <source>
        <dbReference type="ARBA" id="ARBA00022989"/>
    </source>
</evidence>
<dbReference type="InterPro" id="IPR000276">
    <property type="entry name" value="GPCR_Rhodpsn"/>
</dbReference>
<evidence type="ECO:0000256" key="2">
    <source>
        <dbReference type="ARBA" id="ARBA00022692"/>
    </source>
</evidence>
<dbReference type="GO" id="GO:0019722">
    <property type="term" value="P:calcium-mediated signaling"/>
    <property type="evidence" value="ECO:0007669"/>
    <property type="project" value="TreeGrafter"/>
</dbReference>